<dbReference type="PANTHER" id="PTHR46142:SF3">
    <property type="entry name" value="F18B13.24 PROTEIN"/>
    <property type="match status" value="1"/>
</dbReference>
<dbReference type="InterPro" id="IPR004360">
    <property type="entry name" value="Glyas_Fos-R_dOase_dom"/>
</dbReference>
<evidence type="ECO:0000313" key="2">
    <source>
        <dbReference type="EMBL" id="CAK9258612.1"/>
    </source>
</evidence>
<keyword evidence="3" id="KW-1185">Reference proteome</keyword>
<dbReference type="InterPro" id="IPR037523">
    <property type="entry name" value="VOC_core"/>
</dbReference>
<protein>
    <recommendedName>
        <fullName evidence="1">VOC domain-containing protein</fullName>
    </recommendedName>
</protein>
<gene>
    <name evidence="2" type="ORF">CSSPJE1EN1_LOCUS4090</name>
</gene>
<dbReference type="Proteomes" id="UP001497444">
    <property type="component" value="Chromosome 11"/>
</dbReference>
<dbReference type="PROSITE" id="PS51819">
    <property type="entry name" value="VOC"/>
    <property type="match status" value="1"/>
</dbReference>
<dbReference type="InterPro" id="IPR029068">
    <property type="entry name" value="Glyas_Bleomycin-R_OHBP_Dase"/>
</dbReference>
<proteinExistence type="predicted"/>
<dbReference type="PANTHER" id="PTHR46142">
    <property type="match status" value="1"/>
</dbReference>
<accession>A0ABP0VZ56</accession>
<dbReference type="Pfam" id="PF00903">
    <property type="entry name" value="Glyoxalase"/>
    <property type="match status" value="1"/>
</dbReference>
<organism evidence="2 3">
    <name type="scientific">Sphagnum jensenii</name>
    <dbReference type="NCBI Taxonomy" id="128206"/>
    <lineage>
        <taxon>Eukaryota</taxon>
        <taxon>Viridiplantae</taxon>
        <taxon>Streptophyta</taxon>
        <taxon>Embryophyta</taxon>
        <taxon>Bryophyta</taxon>
        <taxon>Sphagnophytina</taxon>
        <taxon>Sphagnopsida</taxon>
        <taxon>Sphagnales</taxon>
        <taxon>Sphagnaceae</taxon>
        <taxon>Sphagnum</taxon>
    </lineage>
</organism>
<dbReference type="Gene3D" id="3.10.180.10">
    <property type="entry name" value="2,3-Dihydroxybiphenyl 1,2-Dioxygenase, domain 1"/>
    <property type="match status" value="1"/>
</dbReference>
<feature type="domain" description="VOC" evidence="1">
    <location>
        <begin position="15"/>
        <end position="145"/>
    </location>
</feature>
<reference evidence="2" key="1">
    <citation type="submission" date="2024-02" db="EMBL/GenBank/DDBJ databases">
        <authorList>
            <consortium name="ELIXIR-Norway"/>
            <consortium name="Elixir Norway"/>
        </authorList>
    </citation>
    <scope>NUCLEOTIDE SEQUENCE</scope>
</reference>
<name>A0ABP0VZ56_9BRYO</name>
<evidence type="ECO:0000259" key="1">
    <source>
        <dbReference type="PROSITE" id="PS51819"/>
    </source>
</evidence>
<dbReference type="EMBL" id="OZ020106">
    <property type="protein sequence ID" value="CAK9258612.1"/>
    <property type="molecule type" value="Genomic_DNA"/>
</dbReference>
<evidence type="ECO:0000313" key="3">
    <source>
        <dbReference type="Proteomes" id="UP001497444"/>
    </source>
</evidence>
<dbReference type="SUPFAM" id="SSF54593">
    <property type="entry name" value="Glyoxalase/Bleomycin resistance protein/Dihydroxybiphenyl dioxygenase"/>
    <property type="match status" value="1"/>
</dbReference>
<sequence length="185" mass="20740">MAGILKNRNPLGLTSLNHVSRNCADLKKSVQFYETVLGFVPIKRPGSFDFDGAWLYHPFCRLGIHLLQAEKEEDMENAILAGINREINPRDDHISFQCEDIVQVENALRERNIKSTRRVVEEGGIMVDQLFFHDPDGFMIEICDCEKLPVEPLATSAAVTAATCSSLRRCSSLIKPVTTTIPMGY</sequence>
<dbReference type="CDD" id="cd07245">
    <property type="entry name" value="VOC_like"/>
    <property type="match status" value="1"/>
</dbReference>